<keyword evidence="1" id="KW-0732">Signal</keyword>
<dbReference type="InterPro" id="IPR002350">
    <property type="entry name" value="Kazal_dom"/>
</dbReference>
<dbReference type="SUPFAM" id="SSF100895">
    <property type="entry name" value="Kazal-type serine protease inhibitors"/>
    <property type="match status" value="1"/>
</dbReference>
<organism evidence="3 4">
    <name type="scientific">Cloeon dipterum</name>
    <dbReference type="NCBI Taxonomy" id="197152"/>
    <lineage>
        <taxon>Eukaryota</taxon>
        <taxon>Metazoa</taxon>
        <taxon>Ecdysozoa</taxon>
        <taxon>Arthropoda</taxon>
        <taxon>Hexapoda</taxon>
        <taxon>Insecta</taxon>
        <taxon>Pterygota</taxon>
        <taxon>Palaeoptera</taxon>
        <taxon>Ephemeroptera</taxon>
        <taxon>Pisciforma</taxon>
        <taxon>Baetidae</taxon>
        <taxon>Cloeon</taxon>
    </lineage>
</organism>
<dbReference type="EMBL" id="CADEPI010000311">
    <property type="protein sequence ID" value="CAB3383470.1"/>
    <property type="molecule type" value="Genomic_DNA"/>
</dbReference>
<sequence>MARYTVIYALVACVLIVGALATGYKNGPKCNNVCPRIRAPVCGKNSKGEFKYFDNPCVMEYENCLKKDYYAETDLSNCPA</sequence>
<reference evidence="3 4" key="1">
    <citation type="submission" date="2020-04" db="EMBL/GenBank/DDBJ databases">
        <authorList>
            <person name="Alioto T."/>
            <person name="Alioto T."/>
            <person name="Gomez Garrido J."/>
        </authorList>
    </citation>
    <scope>NUCLEOTIDE SEQUENCE [LARGE SCALE GENOMIC DNA]</scope>
</reference>
<protein>
    <recommendedName>
        <fullName evidence="2">Kazal-like domain-containing protein</fullName>
    </recommendedName>
</protein>
<dbReference type="Proteomes" id="UP000494165">
    <property type="component" value="Unassembled WGS sequence"/>
</dbReference>
<gene>
    <name evidence="3" type="ORF">CLODIP_2_CD07545</name>
</gene>
<accession>A0A8S1DQY4</accession>
<evidence type="ECO:0000313" key="3">
    <source>
        <dbReference type="EMBL" id="CAB3383470.1"/>
    </source>
</evidence>
<evidence type="ECO:0000256" key="1">
    <source>
        <dbReference type="SAM" id="SignalP"/>
    </source>
</evidence>
<feature type="chain" id="PRO_5035902780" description="Kazal-like domain-containing protein" evidence="1">
    <location>
        <begin position="22"/>
        <end position="80"/>
    </location>
</feature>
<proteinExistence type="predicted"/>
<dbReference type="InterPro" id="IPR036058">
    <property type="entry name" value="Kazal_dom_sf"/>
</dbReference>
<keyword evidence="4" id="KW-1185">Reference proteome</keyword>
<feature type="signal peptide" evidence="1">
    <location>
        <begin position="1"/>
        <end position="21"/>
    </location>
</feature>
<dbReference type="Pfam" id="PF07648">
    <property type="entry name" value="Kazal_2"/>
    <property type="match status" value="1"/>
</dbReference>
<comment type="caution">
    <text evidence="3">The sequence shown here is derived from an EMBL/GenBank/DDBJ whole genome shotgun (WGS) entry which is preliminary data.</text>
</comment>
<feature type="domain" description="Kazal-like" evidence="2">
    <location>
        <begin position="29"/>
        <end position="67"/>
    </location>
</feature>
<dbReference type="AlphaFoldDB" id="A0A8S1DQY4"/>
<evidence type="ECO:0000259" key="2">
    <source>
        <dbReference type="Pfam" id="PF07648"/>
    </source>
</evidence>
<dbReference type="OrthoDB" id="7073227at2759"/>
<name>A0A8S1DQY4_9INSE</name>
<dbReference type="Gene3D" id="3.30.60.30">
    <property type="match status" value="1"/>
</dbReference>
<evidence type="ECO:0000313" key="4">
    <source>
        <dbReference type="Proteomes" id="UP000494165"/>
    </source>
</evidence>